<keyword evidence="3 9" id="KW-0813">Transport</keyword>
<evidence type="ECO:0000256" key="9">
    <source>
        <dbReference type="RuleBase" id="RU363032"/>
    </source>
</evidence>
<dbReference type="NCBIfam" id="TIGR01726">
    <property type="entry name" value="HEQRo_perm_3TM"/>
    <property type="match status" value="1"/>
</dbReference>
<dbReference type="InterPro" id="IPR000515">
    <property type="entry name" value="MetI-like"/>
</dbReference>
<evidence type="ECO:0000313" key="12">
    <source>
        <dbReference type="Proteomes" id="UP000033699"/>
    </source>
</evidence>
<dbReference type="OrthoDB" id="3181282at2"/>
<accession>A0A0F2TEN2</accession>
<feature type="transmembrane region" description="Helical" evidence="9">
    <location>
        <begin position="82"/>
        <end position="102"/>
    </location>
</feature>
<dbReference type="GO" id="GO:0022857">
    <property type="term" value="F:transmembrane transporter activity"/>
    <property type="evidence" value="ECO:0007669"/>
    <property type="project" value="InterPro"/>
</dbReference>
<dbReference type="RefSeq" id="WP_045698393.1">
    <property type="nucleotide sequence ID" value="NZ_JZKH01000037.1"/>
</dbReference>
<dbReference type="GO" id="GO:0043190">
    <property type="term" value="C:ATP-binding cassette (ABC) transporter complex"/>
    <property type="evidence" value="ECO:0007669"/>
    <property type="project" value="InterPro"/>
</dbReference>
<keyword evidence="5 9" id="KW-0812">Transmembrane</keyword>
<protein>
    <submittedName>
        <fullName evidence="11">Amino acid ABC transporter permease</fullName>
    </submittedName>
</protein>
<keyword evidence="6" id="KW-0029">Amino-acid transport</keyword>
<dbReference type="Gene3D" id="1.10.3720.10">
    <property type="entry name" value="MetI-like"/>
    <property type="match status" value="1"/>
</dbReference>
<evidence type="ECO:0000256" key="2">
    <source>
        <dbReference type="ARBA" id="ARBA00010072"/>
    </source>
</evidence>
<dbReference type="Proteomes" id="UP000033699">
    <property type="component" value="Unassembled WGS sequence"/>
</dbReference>
<dbReference type="GO" id="GO:0006865">
    <property type="term" value="P:amino acid transport"/>
    <property type="evidence" value="ECO:0007669"/>
    <property type="project" value="UniProtKB-KW"/>
</dbReference>
<dbReference type="PROSITE" id="PS50928">
    <property type="entry name" value="ABC_TM1"/>
    <property type="match status" value="1"/>
</dbReference>
<proteinExistence type="inferred from homology"/>
<gene>
    <name evidence="11" type="ORF">VM95_19100</name>
</gene>
<dbReference type="AlphaFoldDB" id="A0A0F2TEN2"/>
<feature type="domain" description="ABC transmembrane type-1" evidence="10">
    <location>
        <begin position="17"/>
        <end position="205"/>
    </location>
</feature>
<evidence type="ECO:0000256" key="3">
    <source>
        <dbReference type="ARBA" id="ARBA00022448"/>
    </source>
</evidence>
<evidence type="ECO:0000256" key="5">
    <source>
        <dbReference type="ARBA" id="ARBA00022692"/>
    </source>
</evidence>
<evidence type="ECO:0000256" key="8">
    <source>
        <dbReference type="ARBA" id="ARBA00023136"/>
    </source>
</evidence>
<dbReference type="CDD" id="cd06261">
    <property type="entry name" value="TM_PBP2"/>
    <property type="match status" value="1"/>
</dbReference>
<reference evidence="11 12" key="1">
    <citation type="submission" date="2015-02" db="EMBL/GenBank/DDBJ databases">
        <authorList>
            <person name="Ju K.-S."/>
            <person name="Doroghazi J.R."/>
            <person name="Metcalf W."/>
        </authorList>
    </citation>
    <scope>NUCLEOTIDE SEQUENCE [LARGE SCALE GENOMIC DNA]</scope>
    <source>
        <strain evidence="11 12">ATCC 31215</strain>
    </source>
</reference>
<evidence type="ECO:0000313" key="11">
    <source>
        <dbReference type="EMBL" id="KJS60775.1"/>
    </source>
</evidence>
<dbReference type="PANTHER" id="PTHR30614">
    <property type="entry name" value="MEMBRANE COMPONENT OF AMINO ACID ABC TRANSPORTER"/>
    <property type="match status" value="1"/>
</dbReference>
<comment type="subcellular location">
    <subcellularLocation>
        <location evidence="1 9">Cell membrane</location>
        <topology evidence="1 9">Multi-pass membrane protein</topology>
    </subcellularLocation>
</comment>
<dbReference type="PANTHER" id="PTHR30614:SF37">
    <property type="entry name" value="AMINO-ACID ABC TRANSPORTER PERMEASE PROTEIN YHDX-RELATED"/>
    <property type="match status" value="1"/>
</dbReference>
<dbReference type="Pfam" id="PF00528">
    <property type="entry name" value="BPD_transp_1"/>
    <property type="match status" value="1"/>
</dbReference>
<sequence length="216" mass="23254">MGFLFEDDNFALFRDGFLQTIELSALSALLALLLGTLLAAFRVSPVPVLRAFGTVWVTLFRNTPLTLLFFAVTFGLPRLGVHLSHLTFAVVALGGYTASFVCEVIRSGINTVPLGQAEAARSLGMSFGQTLTLVVLPQATRTVLAPLSSVFIALPRNSAIAGAFSVGEIFSTQQAFSEKGYSIFAIFFWVACAYLLISATVASLFRFLESRLAVAR</sequence>
<dbReference type="InterPro" id="IPR035906">
    <property type="entry name" value="MetI-like_sf"/>
</dbReference>
<evidence type="ECO:0000259" key="10">
    <source>
        <dbReference type="PROSITE" id="PS50928"/>
    </source>
</evidence>
<dbReference type="SUPFAM" id="SSF161098">
    <property type="entry name" value="MetI-like"/>
    <property type="match status" value="1"/>
</dbReference>
<keyword evidence="7 9" id="KW-1133">Transmembrane helix</keyword>
<feature type="transmembrane region" description="Helical" evidence="9">
    <location>
        <begin position="183"/>
        <end position="208"/>
    </location>
</feature>
<dbReference type="InterPro" id="IPR043429">
    <property type="entry name" value="ArtM/GltK/GlnP/TcyL/YhdX-like"/>
</dbReference>
<name>A0A0F2TEN2_STRR3</name>
<evidence type="ECO:0000256" key="1">
    <source>
        <dbReference type="ARBA" id="ARBA00004651"/>
    </source>
</evidence>
<keyword evidence="4" id="KW-1003">Cell membrane</keyword>
<feature type="transmembrane region" description="Helical" evidence="9">
    <location>
        <begin position="20"/>
        <end position="41"/>
    </location>
</feature>
<keyword evidence="12" id="KW-1185">Reference proteome</keyword>
<keyword evidence="8 9" id="KW-0472">Membrane</keyword>
<evidence type="ECO:0000256" key="4">
    <source>
        <dbReference type="ARBA" id="ARBA00022475"/>
    </source>
</evidence>
<feature type="transmembrane region" description="Helical" evidence="9">
    <location>
        <begin position="53"/>
        <end position="76"/>
    </location>
</feature>
<dbReference type="EMBL" id="JZKH01000037">
    <property type="protein sequence ID" value="KJS60775.1"/>
    <property type="molecule type" value="Genomic_DNA"/>
</dbReference>
<evidence type="ECO:0000256" key="7">
    <source>
        <dbReference type="ARBA" id="ARBA00022989"/>
    </source>
</evidence>
<comment type="caution">
    <text evidence="11">The sequence shown here is derived from an EMBL/GenBank/DDBJ whole genome shotgun (WGS) entry which is preliminary data.</text>
</comment>
<comment type="similarity">
    <text evidence="2">Belongs to the binding-protein-dependent transport system permease family. HisMQ subfamily.</text>
</comment>
<dbReference type="PATRIC" id="fig|359131.3.peg.4464"/>
<evidence type="ECO:0000256" key="6">
    <source>
        <dbReference type="ARBA" id="ARBA00022970"/>
    </source>
</evidence>
<dbReference type="InterPro" id="IPR010065">
    <property type="entry name" value="AA_ABC_transptr_permease_3TM"/>
</dbReference>
<organism evidence="11 12">
    <name type="scientific">Streptomyces rubellomurinus (strain ATCC 31215)</name>
    <dbReference type="NCBI Taxonomy" id="359131"/>
    <lineage>
        <taxon>Bacteria</taxon>
        <taxon>Bacillati</taxon>
        <taxon>Actinomycetota</taxon>
        <taxon>Actinomycetes</taxon>
        <taxon>Kitasatosporales</taxon>
        <taxon>Streptomycetaceae</taxon>
        <taxon>Streptomyces</taxon>
    </lineage>
</organism>